<evidence type="ECO:0000313" key="2">
    <source>
        <dbReference type="Proteomes" id="UP000292695"/>
    </source>
</evidence>
<dbReference type="EMBL" id="SJKA01000008">
    <property type="protein sequence ID" value="TCC30416.1"/>
    <property type="molecule type" value="Genomic_DNA"/>
</dbReference>
<accession>A0A4R0IGT3</accession>
<sequence>MGVLGWHEDEHYMPEDGILVVQDVRGGSWYEDLTANDAHPVGTLGRSGRGWLYAAGGDGPCVVRLQLRDDRPADDDQWSDVFEVPYLSPSGAVGLTGLTTGPGGEHLRLGEPGMYRIRAAHRPLPPARELPEDEDDLQPTDLWQLDFWPDQDPADPPRWLRRHRSPVREADPGWGSVLGYQEMEVAGVVEWGGSAAGMTVADIDSWGADHHRGPNWLDQTFRVSHPREGWPTPAEIARQVRVPEPRVRRDLLPLYVALQILTFDGTRYVAIDDKPAAKDVLRLPADVVTWLDGAQAVKQFTGYAADLVSVVFWGGGEQTIASLAERTSASEDDVRRTLRYAEDRKLLEVEWHAPDGVSLTICPAGRPR</sequence>
<dbReference type="AlphaFoldDB" id="A0A4R0IGT3"/>
<dbReference type="RefSeq" id="WP_131292186.1">
    <property type="nucleotide sequence ID" value="NZ_SJKA01000008.1"/>
</dbReference>
<comment type="caution">
    <text evidence="1">The sequence shown here is derived from an EMBL/GenBank/DDBJ whole genome shotgun (WGS) entry which is preliminary data.</text>
</comment>
<gene>
    <name evidence="1" type="ORF">E0H50_23680</name>
</gene>
<keyword evidence="2" id="KW-1185">Reference proteome</keyword>
<organism evidence="1 2">
    <name type="scientific">Kribbella sindirgiensis</name>
    <dbReference type="NCBI Taxonomy" id="1124744"/>
    <lineage>
        <taxon>Bacteria</taxon>
        <taxon>Bacillati</taxon>
        <taxon>Actinomycetota</taxon>
        <taxon>Actinomycetes</taxon>
        <taxon>Propionibacteriales</taxon>
        <taxon>Kribbellaceae</taxon>
        <taxon>Kribbella</taxon>
    </lineage>
</organism>
<protein>
    <submittedName>
        <fullName evidence="1">Uncharacterized protein</fullName>
    </submittedName>
</protein>
<evidence type="ECO:0000313" key="1">
    <source>
        <dbReference type="EMBL" id="TCC30416.1"/>
    </source>
</evidence>
<proteinExistence type="predicted"/>
<dbReference type="Proteomes" id="UP000292695">
    <property type="component" value="Unassembled WGS sequence"/>
</dbReference>
<reference evidence="1 2" key="1">
    <citation type="submission" date="2019-02" db="EMBL/GenBank/DDBJ databases">
        <title>Kribbella capetownensis sp. nov. and Kribbella speibonae sp. nov., isolated from soil.</title>
        <authorList>
            <person name="Curtis S.M."/>
            <person name="Norton I."/>
            <person name="Everest G.J."/>
            <person name="Meyers P.R."/>
        </authorList>
    </citation>
    <scope>NUCLEOTIDE SEQUENCE [LARGE SCALE GENOMIC DNA]</scope>
    <source>
        <strain evidence="1 2">DSM 27082</strain>
    </source>
</reference>
<dbReference type="OrthoDB" id="3500039at2"/>
<name>A0A4R0IGT3_9ACTN</name>